<dbReference type="KEGG" id="fia:NA23_00035"/>
<dbReference type="GO" id="GO:0004519">
    <property type="term" value="F:endonuclease activity"/>
    <property type="evidence" value="ECO:0007669"/>
    <property type="project" value="UniProtKB-KW"/>
</dbReference>
<proteinExistence type="predicted"/>
<protein>
    <submittedName>
        <fullName evidence="2">RNA-guided endonuclease IscB</fullName>
    </submittedName>
</protein>
<reference evidence="2 3" key="1">
    <citation type="journal article" date="2015" name="Stand. Genomic Sci.">
        <title>Genome sequence of a native-feather degrading extremely thermophilic Eubacterium, Fervidobacterium islandicum AW-1.</title>
        <authorList>
            <person name="Lee Y.J."/>
            <person name="Jeong H."/>
            <person name="Park G.S."/>
            <person name="Kwak Y."/>
            <person name="Lee S.J."/>
            <person name="Lee S.J."/>
            <person name="Park M.K."/>
            <person name="Kim J.Y."/>
            <person name="Kang H.K."/>
            <person name="Shin J.H."/>
            <person name="Lee D.W."/>
        </authorList>
    </citation>
    <scope>NUCLEOTIDE SEQUENCE [LARGE SCALE GENOMIC DNA]</scope>
    <source>
        <strain evidence="2 3">AW-1</strain>
    </source>
</reference>
<evidence type="ECO:0000313" key="2">
    <source>
        <dbReference type="EMBL" id="AMW31893.1"/>
    </source>
</evidence>
<dbReference type="InterPro" id="IPR047693">
    <property type="entry name" value="RNA-guided_IscB-like"/>
</dbReference>
<dbReference type="SMART" id="SM00507">
    <property type="entry name" value="HNHc"/>
    <property type="match status" value="1"/>
</dbReference>
<keyword evidence="2" id="KW-0540">Nuclease</keyword>
<accession>A0AAI8CIV7</accession>
<keyword evidence="2" id="KW-0378">Hydrolase</keyword>
<dbReference type="GO" id="GO:0003676">
    <property type="term" value="F:nucleic acid binding"/>
    <property type="evidence" value="ECO:0007669"/>
    <property type="project" value="InterPro"/>
</dbReference>
<feature type="domain" description="HNH nuclease" evidence="1">
    <location>
        <begin position="185"/>
        <end position="236"/>
    </location>
</feature>
<evidence type="ECO:0000313" key="3">
    <source>
        <dbReference type="Proteomes" id="UP000093740"/>
    </source>
</evidence>
<dbReference type="Proteomes" id="UP000093740">
    <property type="component" value="Chromosome"/>
</dbReference>
<dbReference type="InterPro" id="IPR002711">
    <property type="entry name" value="HNH"/>
</dbReference>
<name>A0AAI8CIV7_FERIS</name>
<keyword evidence="2" id="KW-0255">Endonuclease</keyword>
<dbReference type="GO" id="GO:0008270">
    <property type="term" value="F:zinc ion binding"/>
    <property type="evidence" value="ECO:0007669"/>
    <property type="project" value="InterPro"/>
</dbReference>
<keyword evidence="3" id="KW-1185">Reference proteome</keyword>
<organism evidence="2 3">
    <name type="scientific">Fervidobacterium islandicum</name>
    <dbReference type="NCBI Taxonomy" id="2423"/>
    <lineage>
        <taxon>Bacteria</taxon>
        <taxon>Thermotogati</taxon>
        <taxon>Thermotogota</taxon>
        <taxon>Thermotogae</taxon>
        <taxon>Thermotogales</taxon>
        <taxon>Fervidobacteriaceae</taxon>
        <taxon>Fervidobacterium</taxon>
    </lineage>
</organism>
<dbReference type="EMBL" id="CP014334">
    <property type="protein sequence ID" value="AMW31893.1"/>
    <property type="molecule type" value="Genomic_DNA"/>
</dbReference>
<dbReference type="InterPro" id="IPR052892">
    <property type="entry name" value="NA-targeting_endonuclease"/>
</dbReference>
<dbReference type="Gene3D" id="1.10.30.50">
    <property type="match status" value="1"/>
</dbReference>
<dbReference type="AlphaFoldDB" id="A0AAI8CIV7"/>
<dbReference type="InterPro" id="IPR003615">
    <property type="entry name" value="HNH_nuc"/>
</dbReference>
<gene>
    <name evidence="2" type="primary">iscB</name>
    <name evidence="2" type="ORF">NA23_00035</name>
</gene>
<dbReference type="CDD" id="cd00085">
    <property type="entry name" value="HNHc"/>
    <property type="match status" value="1"/>
</dbReference>
<dbReference type="Pfam" id="PF01844">
    <property type="entry name" value="HNH"/>
    <property type="match status" value="1"/>
</dbReference>
<dbReference type="PANTHER" id="PTHR33877">
    <property type="entry name" value="SLL1193 PROTEIN"/>
    <property type="match status" value="1"/>
</dbReference>
<dbReference type="PANTHER" id="PTHR33877:SF2">
    <property type="entry name" value="OS07G0170200 PROTEIN"/>
    <property type="match status" value="1"/>
</dbReference>
<dbReference type="RefSeq" id="WP_033191570.1">
    <property type="nucleotide sequence ID" value="NZ_CP014334.2"/>
</dbReference>
<dbReference type="NCBIfam" id="NF040563">
    <property type="entry name" value="guided_IscB"/>
    <property type="match status" value="1"/>
</dbReference>
<dbReference type="InterPro" id="IPR025938">
    <property type="entry name" value="RRXRR_dom"/>
</dbReference>
<sequence length="440" mass="50450">MVFVLDKNKKPLMPCSEKRARLLLSRGRAVVHKMHPFTIRLKDRTVQQSELQPLRLKLDQGAKVTGLSVLREDGDVAETVFLCEIHHKTDIKQKLDARRAVRRSRRNRKTRYRKPRFLNRRRPEGWLPPSFNARADQLINAVRKLTKLLPISAISIEDAKFDTQKLQNPEISGIEYQRGTLFGYEVREYLLEKWGRRCAYCGRSDVPLEIDHIVPRSRGGTDRVSNLTLACHECNQKKSNKTAAEFGCPHIEERARQTYKQAAFMNSIRSYLSKSLSSFGIPVEYGTGALTKANRIRLGFPKEHYFDACCVGESTSSEIRITQSYVQIWCAVGRGTRQMCNTDKFGFPRGHRQRCKKHFGFQTGDIVKAIVPRGKYAGIWMGMVAVRGSGFFDIKDKNGKRVCQGIRYKYCKLIQTADGWQYSKTKTNYSISHTTEVACI</sequence>
<dbReference type="Pfam" id="PF14239">
    <property type="entry name" value="RRXRR"/>
    <property type="match status" value="1"/>
</dbReference>
<evidence type="ECO:0000259" key="1">
    <source>
        <dbReference type="SMART" id="SM00507"/>
    </source>
</evidence>